<sequence>MARLKGTLQITGGLTNLSFYTIKGSDQVYVRTKGGPSARQMKTGKSFALVRKHQVEWGACVMFSRALKETIREVARLGDFNVSPFWNGLGKKIIALDPQHPLGERSLQLTRCADCLTGYNLNKSFPFNSIFRGALQFDPDKELMRLRVTVPRINTANDLYNVQKLPYFRLVFSFGFLANLECSLDDKDPKYFPENDITAWTTTKSLTTDWLPATGIIDGQTYEIMLDTALKEEDKKHVTFVTAAGIQFGNTSLGGSIEVVKNACCGKIVIAES</sequence>
<dbReference type="Proteomes" id="UP000544222">
    <property type="component" value="Unassembled WGS sequence"/>
</dbReference>
<accession>A0A7W5DPD2</accession>
<gene>
    <name evidence="1" type="ORF">FHX64_000729</name>
</gene>
<dbReference type="AlphaFoldDB" id="A0A7W5DPD2"/>
<dbReference type="EMBL" id="JACHYB010000001">
    <property type="protein sequence ID" value="MBB3186566.1"/>
    <property type="molecule type" value="Genomic_DNA"/>
</dbReference>
<keyword evidence="2" id="KW-1185">Reference proteome</keyword>
<evidence type="ECO:0000313" key="2">
    <source>
        <dbReference type="Proteomes" id="UP000544222"/>
    </source>
</evidence>
<proteinExistence type="predicted"/>
<name>A0A7W5DPD2_9PORP</name>
<organism evidence="1 2">
    <name type="scientific">Microbacter margulisiae</name>
    <dbReference type="NCBI Taxonomy" id="1350067"/>
    <lineage>
        <taxon>Bacteria</taxon>
        <taxon>Pseudomonadati</taxon>
        <taxon>Bacteroidota</taxon>
        <taxon>Bacteroidia</taxon>
        <taxon>Bacteroidales</taxon>
        <taxon>Porphyromonadaceae</taxon>
        <taxon>Microbacter</taxon>
    </lineage>
</organism>
<comment type="caution">
    <text evidence="1">The sequence shown here is derived from an EMBL/GenBank/DDBJ whole genome shotgun (WGS) entry which is preliminary data.</text>
</comment>
<evidence type="ECO:0000313" key="1">
    <source>
        <dbReference type="EMBL" id="MBB3186566.1"/>
    </source>
</evidence>
<dbReference type="RefSeq" id="WP_183412440.1">
    <property type="nucleotide sequence ID" value="NZ_JACHYB010000001.1"/>
</dbReference>
<reference evidence="1 2" key="1">
    <citation type="submission" date="2020-08" db="EMBL/GenBank/DDBJ databases">
        <title>Genomic Encyclopedia of Type Strains, Phase IV (KMG-IV): sequencing the most valuable type-strain genomes for metagenomic binning, comparative biology and taxonomic classification.</title>
        <authorList>
            <person name="Goeker M."/>
        </authorList>
    </citation>
    <scope>NUCLEOTIDE SEQUENCE [LARGE SCALE GENOMIC DNA]</scope>
    <source>
        <strain evidence="1 2">DSM 27471</strain>
    </source>
</reference>
<protein>
    <submittedName>
        <fullName evidence="1">Uncharacterized protein</fullName>
    </submittedName>
</protein>